<evidence type="ECO:0000256" key="1">
    <source>
        <dbReference type="SAM" id="Coils"/>
    </source>
</evidence>
<keyword evidence="1" id="KW-0175">Coiled coil</keyword>
<dbReference type="PANTHER" id="PTHR45823">
    <property type="entry name" value="T-SNARE COILED-COIL HOMOLOGY DOMAIN-CONTAINING PROTEIN"/>
    <property type="match status" value="1"/>
</dbReference>
<dbReference type="Proteomes" id="UP000499080">
    <property type="component" value="Unassembled WGS sequence"/>
</dbReference>
<name>A0A4Y2IDC2_ARAVE</name>
<gene>
    <name evidence="2" type="ORF">AVEN_197424_1</name>
</gene>
<accession>A0A4Y2IDC2</accession>
<evidence type="ECO:0000313" key="2">
    <source>
        <dbReference type="EMBL" id="GBM75056.1"/>
    </source>
</evidence>
<dbReference type="EMBL" id="BGPR01002535">
    <property type="protein sequence ID" value="GBM75056.1"/>
    <property type="molecule type" value="Genomic_DNA"/>
</dbReference>
<keyword evidence="3" id="KW-1185">Reference proteome</keyword>
<sequence length="355" mass="39861">MQIHDVHNAGSGIFHITYHSASTSNEELIHNVYNAGDGKIHIKYWNSAASAASVRRKMVNDIRNAGSGDVFITYRYCDPSTSSVPRNTNISGKLVNDVYLQGSGSVYITYLNCCASNSSVTSNTDLCGELVNNVYKYGSGNIYCEYWISNDDTSCQEILCMRRRYDAVAATSVRSADLEKGECRSKDVQAVKGGFEEIKGEVERKIEEVEDKVQEKISEVEKKFCKLEDKPNNFPASPEVINFRPTVKPLIFEGQTSWTVVKTQFDVVSFTNGWTDFLKVSQLVACLRRSAAEVLQGIPVDKLTDLSTIERALEYRFGDSHLTQFYRIELKRTETKRKPSGIFRRCGATNEPGLR</sequence>
<protein>
    <submittedName>
        <fullName evidence="2">Uncharacterized protein</fullName>
    </submittedName>
</protein>
<dbReference type="PANTHER" id="PTHR45823:SF1">
    <property type="entry name" value="T-SNARE COILED-COIL HOMOLOGY DOMAIN-CONTAINING PROTEIN"/>
    <property type="match status" value="1"/>
</dbReference>
<dbReference type="AlphaFoldDB" id="A0A4Y2IDC2"/>
<comment type="caution">
    <text evidence="2">The sequence shown here is derived from an EMBL/GenBank/DDBJ whole genome shotgun (WGS) entry which is preliminary data.</text>
</comment>
<organism evidence="2 3">
    <name type="scientific">Araneus ventricosus</name>
    <name type="common">Orbweaver spider</name>
    <name type="synonym">Epeira ventricosa</name>
    <dbReference type="NCBI Taxonomy" id="182803"/>
    <lineage>
        <taxon>Eukaryota</taxon>
        <taxon>Metazoa</taxon>
        <taxon>Ecdysozoa</taxon>
        <taxon>Arthropoda</taxon>
        <taxon>Chelicerata</taxon>
        <taxon>Arachnida</taxon>
        <taxon>Araneae</taxon>
        <taxon>Araneomorphae</taxon>
        <taxon>Entelegynae</taxon>
        <taxon>Araneoidea</taxon>
        <taxon>Araneidae</taxon>
        <taxon>Araneus</taxon>
    </lineage>
</organism>
<evidence type="ECO:0000313" key="3">
    <source>
        <dbReference type="Proteomes" id="UP000499080"/>
    </source>
</evidence>
<proteinExistence type="predicted"/>
<reference evidence="2 3" key="1">
    <citation type="journal article" date="2019" name="Sci. Rep.">
        <title>Orb-weaving spider Araneus ventricosus genome elucidates the spidroin gene catalogue.</title>
        <authorList>
            <person name="Kono N."/>
            <person name="Nakamura H."/>
            <person name="Ohtoshi R."/>
            <person name="Moran D.A.P."/>
            <person name="Shinohara A."/>
            <person name="Yoshida Y."/>
            <person name="Fujiwara M."/>
            <person name="Mori M."/>
            <person name="Tomita M."/>
            <person name="Arakawa K."/>
        </authorList>
    </citation>
    <scope>NUCLEOTIDE SEQUENCE [LARGE SCALE GENOMIC DNA]</scope>
</reference>
<feature type="coiled-coil region" evidence="1">
    <location>
        <begin position="195"/>
        <end position="223"/>
    </location>
</feature>